<dbReference type="EMBL" id="JMQP01000001">
    <property type="protein sequence ID" value="KIS36593.1"/>
    <property type="molecule type" value="Genomic_DNA"/>
</dbReference>
<feature type="transmembrane region" description="Helical" evidence="1">
    <location>
        <begin position="14"/>
        <end position="33"/>
    </location>
</feature>
<organism evidence="2 3">
    <name type="scientific">Haemophilus influenzae</name>
    <dbReference type="NCBI Taxonomy" id="727"/>
    <lineage>
        <taxon>Bacteria</taxon>
        <taxon>Pseudomonadati</taxon>
        <taxon>Pseudomonadota</taxon>
        <taxon>Gammaproteobacteria</taxon>
        <taxon>Pasteurellales</taxon>
        <taxon>Pasteurellaceae</taxon>
        <taxon>Haemophilus</taxon>
    </lineage>
</organism>
<protein>
    <submittedName>
        <fullName evidence="2">Uncharacterized protein</fullName>
    </submittedName>
</protein>
<dbReference type="AlphaFoldDB" id="A0A158T0E9"/>
<keyword evidence="1" id="KW-0812">Transmembrane</keyword>
<proteinExistence type="predicted"/>
<evidence type="ECO:0000256" key="1">
    <source>
        <dbReference type="SAM" id="Phobius"/>
    </source>
</evidence>
<dbReference type="Proteomes" id="UP000050700">
    <property type="component" value="Unassembled WGS sequence"/>
</dbReference>
<evidence type="ECO:0000313" key="3">
    <source>
        <dbReference type="Proteomes" id="UP000050700"/>
    </source>
</evidence>
<evidence type="ECO:0000313" key="2">
    <source>
        <dbReference type="EMBL" id="KIS36593.1"/>
    </source>
</evidence>
<comment type="caution">
    <text evidence="2">The sequence shown here is derived from an EMBL/GenBank/DDBJ whole genome shotgun (WGS) entry which is preliminary data.</text>
</comment>
<accession>A0A158T0E9</accession>
<keyword evidence="1" id="KW-0472">Membrane</keyword>
<name>A0A158T0E9_HAEIF</name>
<reference evidence="2 3" key="1">
    <citation type="submission" date="2014-05" db="EMBL/GenBank/DDBJ databases">
        <title>Methylome analysis of the phasevarions of Haemophilus influenzae.</title>
        <authorList>
            <person name="Atack J.M."/>
            <person name="Fox K.L."/>
            <person name="Power P.M."/>
            <person name="Clark T."/>
            <person name="Jurcisek J."/>
            <person name="Korlach J."/>
            <person name="Bakaletz L.O."/>
            <person name="Jennings M.P."/>
        </authorList>
    </citation>
    <scope>NUCLEOTIDE SEQUENCE [LARGE SCALE GENOMIC DNA]</scope>
    <source>
        <strain evidence="2 3">1209</strain>
    </source>
</reference>
<gene>
    <name evidence="2" type="ORF">NTHI1209_00005</name>
</gene>
<sequence length="36" mass="4139">MVFRYGIITLFDCASQHILLTILLSLTGSFAFARRY</sequence>
<keyword evidence="1" id="KW-1133">Transmembrane helix</keyword>